<dbReference type="FunFam" id="1.20.1640.10:FF:000001">
    <property type="entry name" value="Efflux pump membrane transporter"/>
    <property type="match status" value="1"/>
</dbReference>
<dbReference type="FunFam" id="3.30.70.1430:FF:000001">
    <property type="entry name" value="Efflux pump membrane transporter"/>
    <property type="match status" value="1"/>
</dbReference>
<feature type="transmembrane region" description="Helical" evidence="9">
    <location>
        <begin position="436"/>
        <end position="460"/>
    </location>
</feature>
<dbReference type="NCBIfam" id="NF000282">
    <property type="entry name" value="RND_permease_1"/>
    <property type="match status" value="1"/>
</dbReference>
<dbReference type="InterPro" id="IPR004764">
    <property type="entry name" value="MdtF-like"/>
</dbReference>
<dbReference type="PANTHER" id="PTHR32063">
    <property type="match status" value="1"/>
</dbReference>
<dbReference type="GO" id="GO:0042910">
    <property type="term" value="F:xenobiotic transmembrane transporter activity"/>
    <property type="evidence" value="ECO:0007669"/>
    <property type="project" value="TreeGrafter"/>
</dbReference>
<comment type="subcellular location">
    <subcellularLocation>
        <location evidence="1">Cell inner membrane</location>
        <topology evidence="1">Multi-pass membrane protein</topology>
    </subcellularLocation>
</comment>
<comment type="similarity">
    <text evidence="2">Belongs to the resistance-nodulation-cell division (RND) (TC 2.A.6) family.</text>
</comment>
<dbReference type="Proteomes" id="UP000009173">
    <property type="component" value="Chromosome"/>
</dbReference>
<name>A0A0H3ADF6_NITV4</name>
<dbReference type="HOGENOM" id="CLU_002755_1_1_7"/>
<feature type="transmembrane region" description="Helical" evidence="9">
    <location>
        <begin position="922"/>
        <end position="947"/>
    </location>
</feature>
<dbReference type="NCBIfam" id="TIGR00915">
    <property type="entry name" value="2A0602"/>
    <property type="match status" value="1"/>
</dbReference>
<dbReference type="Gene3D" id="3.30.70.1430">
    <property type="entry name" value="Multidrug efflux transporter AcrB pore domain"/>
    <property type="match status" value="2"/>
</dbReference>
<evidence type="ECO:0000256" key="2">
    <source>
        <dbReference type="ARBA" id="ARBA00010942"/>
    </source>
</evidence>
<feature type="transmembrane region" description="Helical" evidence="9">
    <location>
        <begin position="869"/>
        <end position="887"/>
    </location>
</feature>
<protein>
    <submittedName>
        <fullName evidence="10">Transporter, hydrophobe/amphiphile efflux-1 (HAE1) family</fullName>
    </submittedName>
</protein>
<feature type="transmembrane region" description="Helical" evidence="9">
    <location>
        <begin position="535"/>
        <end position="553"/>
    </location>
</feature>
<dbReference type="InterPro" id="IPR027463">
    <property type="entry name" value="AcrB_DN_DC_subdom"/>
</dbReference>
<evidence type="ECO:0000256" key="1">
    <source>
        <dbReference type="ARBA" id="ARBA00004429"/>
    </source>
</evidence>
<sequence length="1046" mass="113638" precursor="true">MFSRFFIMRPIFATVVSLVIILAGFMAMRGLPIAQYPDIIPPQVEVEATYSGASPEVVAATVAAPLEQQINGVDNMLYINSTSSSTGTMNLMVTFEVGTDPDQATINVNNRVQAALPQLPEDVRRRGVTVTKKSSNMLQVISMNSPDERYDTIYISNYALVNVIDELRRLKGVGDVVLFTAQDYSMRVWLQPDKMAQLRLTPSDVIGAIQEQNAQFAAGRIGQQPLHDPVELTFMVNTKGRLSTPEEFENIILRVEEDGSTLKLKSVARVELGAKDYNFMGKENGKPTVPIGIFLAPGANALETADRVSAAMAEMSLRFPDGVSYSIPYDTTKFVRVSIDEVVKTLFEAMVLVFIVIYLFLQNWRATIIPCLAVPVSVIGAFAGMYMLGFTINTLTLFGLVLAIGLVVDDAIIVLENVERIMAEEHLPVKQATIKAMHEVASPIVATVLVLCAVFIPVAFAGGLAGQMYKQFAITIAVSMAISGLVALTLSPALCAMFLKPGHQEPNRFFRWFNNWFEGVTNRYTAGVTFLLKRMALGLVLFAGLCGVTWHLFSIVPGGLVPDEDQGYVMAMAILPDGSALNRTEVVTDRLAKAASNDSSVQSVMAFTGYDAVSGTNKPNTGFSWIMLKPWEERKEESESSYSVVQRIFREGAGYTEGVVIAFNPPPISGMSTTGGFEVYLQNRGTGDSKELAAMVQKFVGAAQKRPELAGVSSTFGANTPQLFVELDRNRAKALGVSINELFATMQSTFGTYYVNDFNKFGRTFMVMVQADAQYRDNPDDLTKVYVRSNKGDMIPLASLIKVERITGTEVVERFNVFPAAKIVGGPAPGYSSGQALAVMEELAAEVLPAEYSLGWIGSAYQERLTGGTSFMVFALGLVMVFLILAAQYEKWSLPLAVIMIVPFALFGAMAATWLRGLDNDVYLQVSLVTLIGLAAKNAILIVEFAMMQVHEGKGIVESVTEAARLRFRPIIMTSMAFVLGCVPLAISSGAGAAGRHAIGTGIIGGMLAATFIATFFIPLFFRLIMELSARFTGGHQASGDGEEAR</sequence>
<keyword evidence="3" id="KW-0813">Transport</keyword>
<dbReference type="Gene3D" id="3.30.70.1320">
    <property type="entry name" value="Multidrug efflux transporter AcrB pore domain like"/>
    <property type="match status" value="1"/>
</dbReference>
<dbReference type="Gene3D" id="1.20.1640.10">
    <property type="entry name" value="Multidrug efflux transporter AcrB transmembrane domain"/>
    <property type="match status" value="2"/>
</dbReference>
<dbReference type="SUPFAM" id="SSF82866">
    <property type="entry name" value="Multidrug efflux transporter AcrB transmembrane domain"/>
    <property type="match status" value="2"/>
</dbReference>
<evidence type="ECO:0000256" key="3">
    <source>
        <dbReference type="ARBA" id="ARBA00022448"/>
    </source>
</evidence>
<dbReference type="GO" id="GO:0009636">
    <property type="term" value="P:response to toxic substance"/>
    <property type="evidence" value="ECO:0007669"/>
    <property type="project" value="UniProtKB-ARBA"/>
</dbReference>
<evidence type="ECO:0000256" key="9">
    <source>
        <dbReference type="SAM" id="Phobius"/>
    </source>
</evidence>
<feature type="transmembrane region" description="Helical" evidence="9">
    <location>
        <begin position="472"/>
        <end position="499"/>
    </location>
</feature>
<dbReference type="AlphaFoldDB" id="A0A0H3ADF6"/>
<accession>A0A0H3ADF6</accession>
<proteinExistence type="inferred from homology"/>
<feature type="transmembrane region" description="Helical" evidence="9">
    <location>
        <begin position="968"/>
        <end position="987"/>
    </location>
</feature>
<organism evidence="10 11">
    <name type="scientific">Nitratidesulfovibrio vulgaris (strain DP4)</name>
    <name type="common">Desulfovibrio vulgaris</name>
    <dbReference type="NCBI Taxonomy" id="391774"/>
    <lineage>
        <taxon>Bacteria</taxon>
        <taxon>Pseudomonadati</taxon>
        <taxon>Thermodesulfobacteriota</taxon>
        <taxon>Desulfovibrionia</taxon>
        <taxon>Desulfovibrionales</taxon>
        <taxon>Desulfovibrionaceae</taxon>
        <taxon>Nitratidesulfovibrio</taxon>
    </lineage>
</organism>
<dbReference type="InterPro" id="IPR001036">
    <property type="entry name" value="Acrflvin-R"/>
</dbReference>
<keyword evidence="7 9" id="KW-1133">Transmembrane helix</keyword>
<dbReference type="SUPFAM" id="SSF82693">
    <property type="entry name" value="Multidrug efflux transporter AcrB pore domain, PN1, PN2, PC1 and PC2 subdomains"/>
    <property type="match status" value="4"/>
</dbReference>
<dbReference type="PANTHER" id="PTHR32063:SF11">
    <property type="entry name" value="CATION OR DRUG EFFLUX SYSTEM PROTEIN"/>
    <property type="match status" value="1"/>
</dbReference>
<dbReference type="GO" id="GO:0015562">
    <property type="term" value="F:efflux transmembrane transporter activity"/>
    <property type="evidence" value="ECO:0007669"/>
    <property type="project" value="InterPro"/>
</dbReference>
<feature type="transmembrane region" description="Helical" evidence="9">
    <location>
        <begin position="342"/>
        <end position="361"/>
    </location>
</feature>
<evidence type="ECO:0000256" key="7">
    <source>
        <dbReference type="ARBA" id="ARBA00022989"/>
    </source>
</evidence>
<keyword evidence="4" id="KW-1003">Cell membrane</keyword>
<keyword evidence="6 9" id="KW-0812">Transmembrane</keyword>
<dbReference type="SUPFAM" id="SSF82714">
    <property type="entry name" value="Multidrug efflux transporter AcrB TolC docking domain, DN and DC subdomains"/>
    <property type="match status" value="2"/>
</dbReference>
<dbReference type="Pfam" id="PF00873">
    <property type="entry name" value="ACR_tran"/>
    <property type="match status" value="1"/>
</dbReference>
<dbReference type="SMR" id="A0A0H3ADF6"/>
<dbReference type="GO" id="GO:0005886">
    <property type="term" value="C:plasma membrane"/>
    <property type="evidence" value="ECO:0007669"/>
    <property type="project" value="UniProtKB-SubCell"/>
</dbReference>
<dbReference type="KEGG" id="dvl:Dvul_2900"/>
<dbReference type="PRINTS" id="PR00702">
    <property type="entry name" value="ACRIFLAVINRP"/>
</dbReference>
<evidence type="ECO:0000256" key="5">
    <source>
        <dbReference type="ARBA" id="ARBA00022519"/>
    </source>
</evidence>
<dbReference type="Gene3D" id="3.30.2090.10">
    <property type="entry name" value="Multidrug efflux transporter AcrB TolC docking domain, DN and DC subdomains"/>
    <property type="match status" value="2"/>
</dbReference>
<feature type="transmembrane region" description="Helical" evidence="9">
    <location>
        <begin position="395"/>
        <end position="415"/>
    </location>
</feature>
<evidence type="ECO:0000256" key="6">
    <source>
        <dbReference type="ARBA" id="ARBA00022692"/>
    </source>
</evidence>
<reference evidence="11" key="1">
    <citation type="journal article" date="2009" name="Environ. Microbiol.">
        <title>Contribution of mobile genetic elements to Desulfovibrio vulgaris genome plasticity.</title>
        <authorList>
            <person name="Walker C.B."/>
            <person name="Stolyar S."/>
            <person name="Chivian D."/>
            <person name="Pinel N."/>
            <person name="Gabster J.A."/>
            <person name="Dehal P.S."/>
            <person name="He Z."/>
            <person name="Yang Z.K."/>
            <person name="Yen H.C."/>
            <person name="Zhou J."/>
            <person name="Wall J.D."/>
            <person name="Hazen T.C."/>
            <person name="Arkin A.P."/>
            <person name="Stahl D.A."/>
        </authorList>
    </citation>
    <scope>NUCLEOTIDE SEQUENCE [LARGE SCALE GENOMIC DNA]</scope>
    <source>
        <strain evidence="11">DP4</strain>
    </source>
</reference>
<keyword evidence="8 9" id="KW-0472">Membrane</keyword>
<feature type="transmembrane region" description="Helical" evidence="9">
    <location>
        <begin position="368"/>
        <end position="389"/>
    </location>
</feature>
<dbReference type="RefSeq" id="WP_010937372.1">
    <property type="nucleotide sequence ID" value="NC_008751.1"/>
</dbReference>
<keyword evidence="5" id="KW-0997">Cell inner membrane</keyword>
<evidence type="ECO:0000256" key="4">
    <source>
        <dbReference type="ARBA" id="ARBA00022475"/>
    </source>
</evidence>
<gene>
    <name evidence="10" type="ordered locus">Dvul_2900</name>
</gene>
<dbReference type="Gene3D" id="3.30.70.1440">
    <property type="entry name" value="Multidrug efflux transporter AcrB pore domain"/>
    <property type="match status" value="1"/>
</dbReference>
<evidence type="ECO:0000313" key="11">
    <source>
        <dbReference type="Proteomes" id="UP000009173"/>
    </source>
</evidence>
<dbReference type="EMBL" id="CP000527">
    <property type="protein sequence ID" value="ABM29911.1"/>
    <property type="molecule type" value="Genomic_DNA"/>
</dbReference>
<evidence type="ECO:0000313" key="10">
    <source>
        <dbReference type="EMBL" id="ABM29911.1"/>
    </source>
</evidence>
<evidence type="ECO:0000256" key="8">
    <source>
        <dbReference type="ARBA" id="ARBA00023136"/>
    </source>
</evidence>
<feature type="transmembrane region" description="Helical" evidence="9">
    <location>
        <begin position="894"/>
        <end position="916"/>
    </location>
</feature>
<feature type="transmembrane region" description="Helical" evidence="9">
    <location>
        <begin position="999"/>
        <end position="1022"/>
    </location>
</feature>